<name>A0A382BQJ9_9ZZZZ</name>
<feature type="non-terminal residue" evidence="1">
    <location>
        <position position="1"/>
    </location>
</feature>
<dbReference type="SUPFAM" id="SSF56784">
    <property type="entry name" value="HAD-like"/>
    <property type="match status" value="1"/>
</dbReference>
<sequence length="124" mass="14152">VERDLIHQQDLNAIHTFIKSEFKRNQIHLLEIYVCTDHPDNATERRKPGLGMFVEAEAEYDLDLMKCLMIGDSTADIQAGEMLGMETMLVLTGRGKETEKMLQDFINPNYIVSNLQEGARLLVL</sequence>
<evidence type="ECO:0008006" key="2">
    <source>
        <dbReference type="Google" id="ProtNLM"/>
    </source>
</evidence>
<dbReference type="PANTHER" id="PTHR42891:SF1">
    <property type="entry name" value="D-GLYCERO-BETA-D-MANNO-HEPTOSE-1,7-BISPHOSPHATE 7-PHOSPHATASE"/>
    <property type="match status" value="1"/>
</dbReference>
<protein>
    <recommendedName>
        <fullName evidence="2">D,D-heptose 1,7-bisphosphate phosphatase</fullName>
    </recommendedName>
</protein>
<dbReference type="InterPro" id="IPR023214">
    <property type="entry name" value="HAD_sf"/>
</dbReference>
<dbReference type="GO" id="GO:0005975">
    <property type="term" value="P:carbohydrate metabolic process"/>
    <property type="evidence" value="ECO:0007669"/>
    <property type="project" value="InterPro"/>
</dbReference>
<dbReference type="Gene3D" id="3.40.50.1000">
    <property type="entry name" value="HAD superfamily/HAD-like"/>
    <property type="match status" value="1"/>
</dbReference>
<organism evidence="1">
    <name type="scientific">marine metagenome</name>
    <dbReference type="NCBI Taxonomy" id="408172"/>
    <lineage>
        <taxon>unclassified sequences</taxon>
        <taxon>metagenomes</taxon>
        <taxon>ecological metagenomes</taxon>
    </lineage>
</organism>
<dbReference type="PANTHER" id="PTHR42891">
    <property type="entry name" value="D-GLYCERO-BETA-D-MANNO-HEPTOSE-1,7-BISPHOSPHATE 7-PHOSPHATASE"/>
    <property type="match status" value="1"/>
</dbReference>
<proteinExistence type="predicted"/>
<gene>
    <name evidence="1" type="ORF">METZ01_LOCUS168972</name>
</gene>
<dbReference type="InterPro" id="IPR004446">
    <property type="entry name" value="Heptose_bisP_phosphatase"/>
</dbReference>
<reference evidence="1" key="1">
    <citation type="submission" date="2018-05" db="EMBL/GenBank/DDBJ databases">
        <authorList>
            <person name="Lanie J.A."/>
            <person name="Ng W.-L."/>
            <person name="Kazmierczak K.M."/>
            <person name="Andrzejewski T.M."/>
            <person name="Davidsen T.M."/>
            <person name="Wayne K.J."/>
            <person name="Tettelin H."/>
            <person name="Glass J.I."/>
            <person name="Rusch D."/>
            <person name="Podicherti R."/>
            <person name="Tsui H.-C.T."/>
            <person name="Winkler M.E."/>
        </authorList>
    </citation>
    <scope>NUCLEOTIDE SEQUENCE</scope>
</reference>
<dbReference type="InterPro" id="IPR036412">
    <property type="entry name" value="HAD-like_sf"/>
</dbReference>
<dbReference type="AlphaFoldDB" id="A0A382BQJ9"/>
<evidence type="ECO:0000313" key="1">
    <source>
        <dbReference type="EMBL" id="SVB16118.1"/>
    </source>
</evidence>
<dbReference type="Pfam" id="PF13242">
    <property type="entry name" value="Hydrolase_like"/>
    <property type="match status" value="1"/>
</dbReference>
<accession>A0A382BQJ9</accession>
<dbReference type="GO" id="GO:0016791">
    <property type="term" value="F:phosphatase activity"/>
    <property type="evidence" value="ECO:0007669"/>
    <property type="project" value="InterPro"/>
</dbReference>
<dbReference type="EMBL" id="UINC01030923">
    <property type="protein sequence ID" value="SVB16118.1"/>
    <property type="molecule type" value="Genomic_DNA"/>
</dbReference>